<organism evidence="2 3">
    <name type="scientific">Fimbriimonas ginsengisoli Gsoil 348</name>
    <dbReference type="NCBI Taxonomy" id="661478"/>
    <lineage>
        <taxon>Bacteria</taxon>
        <taxon>Bacillati</taxon>
        <taxon>Armatimonadota</taxon>
        <taxon>Fimbriimonadia</taxon>
        <taxon>Fimbriimonadales</taxon>
        <taxon>Fimbriimonadaceae</taxon>
        <taxon>Fimbriimonas</taxon>
    </lineage>
</organism>
<keyword evidence="3" id="KW-1185">Reference proteome</keyword>
<dbReference type="HOGENOM" id="CLU_1530344_0_0_0"/>
<dbReference type="Proteomes" id="UP000027982">
    <property type="component" value="Chromosome"/>
</dbReference>
<feature type="region of interest" description="Disordered" evidence="1">
    <location>
        <begin position="139"/>
        <end position="161"/>
    </location>
</feature>
<evidence type="ECO:0000313" key="3">
    <source>
        <dbReference type="Proteomes" id="UP000027982"/>
    </source>
</evidence>
<protein>
    <submittedName>
        <fullName evidence="2">Uncharacterized protein</fullName>
    </submittedName>
</protein>
<sequence length="175" mass="18997">MAKGKLGKRLGVGCLGLLLVVGALLAFTGPGHDIQNMWRNGAIGAILFPEKQRTYTATNEQNLRAIHTALMLYHDSEGQFPQASGWMDAIEPRIRTSDMDASEAKKKLIRPDLAGKPGEFGYEMNDAASGKYKDDAGAKTPLIFESKPTSRNAHGDPVKDRDGYAITVDGTLLKH</sequence>
<dbReference type="STRING" id="661478.OP10G_0012"/>
<evidence type="ECO:0000256" key="1">
    <source>
        <dbReference type="SAM" id="MobiDB-lite"/>
    </source>
</evidence>
<accession>A0A068NKQ6</accession>
<dbReference type="AlphaFoldDB" id="A0A068NKQ6"/>
<gene>
    <name evidence="2" type="ORF">OP10G_0012</name>
</gene>
<reference evidence="2 3" key="1">
    <citation type="journal article" date="2014" name="PLoS ONE">
        <title>The first complete genome sequence of the class fimbriimonadia in the phylum armatimonadetes.</title>
        <authorList>
            <person name="Hu Z.Y."/>
            <person name="Wang Y.Z."/>
            <person name="Im W.T."/>
            <person name="Wang S.Y."/>
            <person name="Zhao G.P."/>
            <person name="Zheng H.J."/>
            <person name="Quan Z.X."/>
        </authorList>
    </citation>
    <scope>NUCLEOTIDE SEQUENCE [LARGE SCALE GENOMIC DNA]</scope>
    <source>
        <strain evidence="2">Gsoil 348</strain>
    </source>
</reference>
<name>A0A068NKQ6_FIMGI</name>
<evidence type="ECO:0000313" key="2">
    <source>
        <dbReference type="EMBL" id="AIE83380.1"/>
    </source>
</evidence>
<dbReference type="RefSeq" id="WP_038472241.1">
    <property type="nucleotide sequence ID" value="NZ_CP007139.1"/>
</dbReference>
<dbReference type="EMBL" id="CP007139">
    <property type="protein sequence ID" value="AIE83380.1"/>
    <property type="molecule type" value="Genomic_DNA"/>
</dbReference>
<dbReference type="OrthoDB" id="9858766at2"/>
<proteinExistence type="predicted"/>
<dbReference type="KEGG" id="fgi:OP10G_0012"/>